<organism evidence="1">
    <name type="scientific">Sapovirus Hu/Dhaka/62/2004/BGD</name>
    <dbReference type="NCBI Taxonomy" id="400364"/>
    <lineage>
        <taxon>Viruses</taxon>
        <taxon>Riboviria</taxon>
        <taxon>Orthornavirae</taxon>
        <taxon>Pisuviricota</taxon>
        <taxon>Pisoniviricetes</taxon>
        <taxon>Picornavirales</taxon>
        <taxon>Caliciviridae</taxon>
        <taxon>Sapovirus</taxon>
        <taxon>Sapovirus sapporoense</taxon>
        <taxon>Sapporo virus</taxon>
    </lineage>
</organism>
<dbReference type="EMBL" id="DQ845762">
    <property type="protein sequence ID" value="ABI75241.1"/>
    <property type="molecule type" value="Genomic_RNA"/>
</dbReference>
<accession>Q09PJ9</accession>
<proteinExistence type="predicted"/>
<name>Q09PJ9_9CALI</name>
<reference evidence="1" key="1">
    <citation type="journal article" date="2007" name="J. Med. Virol.">
        <title>Prevalence of sapovirus infection among infants and children with acute gastroenteritis in Dhaka City, Bangladesh during 2004-2005.</title>
        <authorList>
            <person name="Dey S.K."/>
            <person name="Phan T.G."/>
            <person name="Nguyen T.A."/>
            <person name="Nishio O."/>
            <person name="Salim A.F."/>
            <person name="Yagyu F."/>
            <person name="Okitsu S."/>
            <person name="Ushijima H."/>
        </authorList>
    </citation>
    <scope>NUCLEOTIDE SEQUENCE</scope>
    <source>
        <strain evidence="1">Hu/Dhaka/62/2004/BGD</strain>
    </source>
</reference>
<evidence type="ECO:0000313" key="1">
    <source>
        <dbReference type="EMBL" id="ABI75241.1"/>
    </source>
</evidence>
<protein>
    <submittedName>
        <fullName evidence="1">Capsid protein</fullName>
    </submittedName>
</protein>
<sequence>PMGAAQRLGVGCCHWVQSSPMVPEAIRNCFAVFSYFLLWKRTGCPRETFSWESNIRFHPNI</sequence>
<feature type="non-terminal residue" evidence="1">
    <location>
        <position position="1"/>
    </location>
</feature>